<feature type="domain" description="PilY1 beta-propeller" evidence="9">
    <location>
        <begin position="184"/>
        <end position="399"/>
    </location>
</feature>
<gene>
    <name evidence="10" type="ORF">INH39_31075</name>
</gene>
<evidence type="ECO:0000313" key="10">
    <source>
        <dbReference type="EMBL" id="UOD29769.1"/>
    </source>
</evidence>
<keyword evidence="6" id="KW-0281">Fimbrium</keyword>
<keyword evidence="5" id="KW-0106">Calcium</keyword>
<dbReference type="RefSeq" id="WP_243491040.1">
    <property type="nucleotide sequence ID" value="NZ_CP063361.1"/>
</dbReference>
<dbReference type="SUPFAM" id="SSF50998">
    <property type="entry name" value="Quinoprotein alcohol dehydrogenase-like"/>
    <property type="match status" value="1"/>
</dbReference>
<evidence type="ECO:0000256" key="3">
    <source>
        <dbReference type="ARBA" id="ARBA00022558"/>
    </source>
</evidence>
<comment type="subcellular location">
    <subcellularLocation>
        <location evidence="1">Fimbrium</location>
    </subcellularLocation>
</comment>
<organism evidence="10 11">
    <name type="scientific">Massilia violaceinigra</name>
    <dbReference type="NCBI Taxonomy" id="2045208"/>
    <lineage>
        <taxon>Bacteria</taxon>
        <taxon>Pseudomonadati</taxon>
        <taxon>Pseudomonadota</taxon>
        <taxon>Betaproteobacteria</taxon>
        <taxon>Burkholderiales</taxon>
        <taxon>Oxalobacteraceae</taxon>
        <taxon>Telluria group</taxon>
        <taxon>Massilia</taxon>
    </lineage>
</organism>
<keyword evidence="4" id="KW-0479">Metal-binding</keyword>
<sequence length="1172" mass="124361">MQLRTKLLAGGGLVGLAVAAFVAVNAAEVFSPSAQPVGYIGQPVPSNLDVSGGNEKMFSIDYNSYDWSGNLHAYPITKSGAIGASDAWTGGGAAGAIAKQSAESRIIVTRKETGTGGMPFRWSSMSKGDTGYRKLLDPAAMDATSSDIVNFLRGDTSKELKQGGSLRSRGSVLGDIIHSTPAYDSTTKTVYVGANDGMLHAFNAENGSERFAYVPGALVEALPKLAVATDFTHRYYVDGGIAVRTIDAQTILVGALGGGGQALYALDVTSMPADETSAASKVLWEVSNKTADYKDLGYTYSAPVLIKLKETSGAVAAAVVGNGYYGDPATSSQHAVLYVMNAKTGTLIRAIDTNVGSATTPNGLSSPSVRDTDNDGFSDTAYAGDLLGNMWMFDLLKGTSKLLYDGGSDARAITTAPGLAAHPAGGAMVLFVTGRMLTPGDVTSKQVQYAVGVWDKPDTGKGSYVTQTLNELTYDPTNTKLRVRTVTKEKLNYTNNVNRGWKVALPAGERVVGDGAYVNDKVFQFFSTNPTLTPDAKPPGENWWMQLNYLTGSDTSSVLFDLNDDRAFSTDDLIFVKDPGATTSTTMYPVGRHMGGGVRSQLVGVSAGGIDVFQASFDRNGAPKPPVVVDVKDELIKGERGVAGGHFDTDFFCYVRCGNQKERNDGNSSYTNYSPAAGYYAFGRAGREAIDGAGINYVHVHEYDDIYDVIGLSMINPSQDLQRLHTVAAATTTTVSSPNTPLLKANKQYPPEATQVGTPEVITTKETANTEKDGVTYLLDTEIEYVSGPVPTLVAGKMAMVTTRQYKSTAVINAYEYSASGDPKAKYLRKWTKTLKTWTTTITESATSTNTEFKLLMANQQHSPAISFKVLGALTAGAQAEYDGPVIQYQTQANLKVADLPKYSMASVKEMMWSMPLYAFNVQEWVPGEKRTGVHPMHPNCAGIATYQAQRGKNKEWRNGALTLQIVAADIAQTDIELNVAGQPKLGYRLKSGRYESGGKLIAEYLIYWHHPLIRCMTDTSGDAAYTMAPKVTDKLAGAPAVPGKPALGSKDPHGEFVPKPGTPVEIPPPPPPTVTKNADGSITTIVWTHVPQGTDGGYIRKGTSTTVWPNGGSGIGGPGAGDAGGVQVGGETEACAGAECTNGNGGGTANENGKNSKAPNTGRINWRELQR</sequence>
<evidence type="ECO:0000256" key="4">
    <source>
        <dbReference type="ARBA" id="ARBA00022723"/>
    </source>
</evidence>
<evidence type="ECO:0000256" key="6">
    <source>
        <dbReference type="ARBA" id="ARBA00023263"/>
    </source>
</evidence>
<dbReference type="Proteomes" id="UP000831532">
    <property type="component" value="Chromosome"/>
</dbReference>
<feature type="region of interest" description="Disordered" evidence="7">
    <location>
        <begin position="1037"/>
        <end position="1079"/>
    </location>
</feature>
<comment type="similarity">
    <text evidence="2">Belongs to the PilY1 family.</text>
</comment>
<dbReference type="InterPro" id="IPR015943">
    <property type="entry name" value="WD40/YVTN_repeat-like_dom_sf"/>
</dbReference>
<evidence type="ECO:0000256" key="7">
    <source>
        <dbReference type="SAM" id="MobiDB-lite"/>
    </source>
</evidence>
<feature type="region of interest" description="Disordered" evidence="7">
    <location>
        <begin position="1138"/>
        <end position="1172"/>
    </location>
</feature>
<keyword evidence="3" id="KW-1029">Fimbrium biogenesis</keyword>
<evidence type="ECO:0000256" key="8">
    <source>
        <dbReference type="SAM" id="SignalP"/>
    </source>
</evidence>
<name>A0ABY4A6Y6_9BURK</name>
<evidence type="ECO:0000313" key="11">
    <source>
        <dbReference type="Proteomes" id="UP000831532"/>
    </source>
</evidence>
<feature type="signal peptide" evidence="8">
    <location>
        <begin position="1"/>
        <end position="26"/>
    </location>
</feature>
<protein>
    <recommendedName>
        <fullName evidence="9">PilY1 beta-propeller domain-containing protein</fullName>
    </recommendedName>
</protein>
<dbReference type="EMBL" id="CP063361">
    <property type="protein sequence ID" value="UOD29769.1"/>
    <property type="molecule type" value="Genomic_DNA"/>
</dbReference>
<evidence type="ECO:0000256" key="1">
    <source>
        <dbReference type="ARBA" id="ARBA00004561"/>
    </source>
</evidence>
<reference evidence="10 11" key="1">
    <citation type="submission" date="2020-10" db="EMBL/GenBank/DDBJ databases">
        <title>Genome analysis of Massilia species.</title>
        <authorList>
            <person name="Jung D.-H."/>
        </authorList>
    </citation>
    <scope>NUCLEOTIDE SEQUENCE [LARGE SCALE GENOMIC DNA]</scope>
    <source>
        <strain evidence="11">sipir</strain>
    </source>
</reference>
<evidence type="ECO:0000259" key="9">
    <source>
        <dbReference type="Pfam" id="PF05567"/>
    </source>
</evidence>
<dbReference type="InterPro" id="IPR008707">
    <property type="entry name" value="B-propeller_PilY1"/>
</dbReference>
<evidence type="ECO:0000256" key="5">
    <source>
        <dbReference type="ARBA" id="ARBA00022837"/>
    </source>
</evidence>
<dbReference type="Gene3D" id="2.130.10.10">
    <property type="entry name" value="YVTN repeat-like/Quinoprotein amine dehydrogenase"/>
    <property type="match status" value="1"/>
</dbReference>
<proteinExistence type="inferred from homology"/>
<keyword evidence="11" id="KW-1185">Reference proteome</keyword>
<accession>A0ABY4A6Y6</accession>
<dbReference type="InterPro" id="IPR011047">
    <property type="entry name" value="Quinoprotein_ADH-like_sf"/>
</dbReference>
<feature type="chain" id="PRO_5045739288" description="PilY1 beta-propeller domain-containing protein" evidence="8">
    <location>
        <begin position="27"/>
        <end position="1172"/>
    </location>
</feature>
<keyword evidence="8" id="KW-0732">Signal</keyword>
<dbReference type="Pfam" id="PF05567">
    <property type="entry name" value="T4P_PilY1"/>
    <property type="match status" value="1"/>
</dbReference>
<evidence type="ECO:0000256" key="2">
    <source>
        <dbReference type="ARBA" id="ARBA00008387"/>
    </source>
</evidence>